<dbReference type="Proteomes" id="UP000287144">
    <property type="component" value="Unassembled WGS sequence"/>
</dbReference>
<feature type="region of interest" description="Disordered" evidence="1">
    <location>
        <begin position="1"/>
        <end position="43"/>
    </location>
</feature>
<dbReference type="GO" id="GO:0005826">
    <property type="term" value="C:actomyosin contractile ring"/>
    <property type="evidence" value="ECO:0007669"/>
    <property type="project" value="TreeGrafter"/>
</dbReference>
<feature type="domain" description="C3G9 VBS-like" evidence="2">
    <location>
        <begin position="240"/>
        <end position="357"/>
    </location>
</feature>
<reference evidence="3 4" key="1">
    <citation type="submission" date="2017-06" db="EMBL/GenBank/DDBJ databases">
        <title>Comparative genomic analysis of Ambrosia Fusariam Clade fungi.</title>
        <authorList>
            <person name="Stajich J.E."/>
            <person name="Carrillo J."/>
            <person name="Kijimoto T."/>
            <person name="Eskalen A."/>
            <person name="O'Donnell K."/>
            <person name="Kasson M."/>
        </authorList>
    </citation>
    <scope>NUCLEOTIDE SEQUENCE [LARGE SCALE GENOMIC DNA]</scope>
    <source>
        <strain evidence="3 4">NRRL62579</strain>
    </source>
</reference>
<dbReference type="EMBL" id="NKCK01000250">
    <property type="protein sequence ID" value="RSL89105.1"/>
    <property type="molecule type" value="Genomic_DNA"/>
</dbReference>
<feature type="region of interest" description="Disordered" evidence="1">
    <location>
        <begin position="56"/>
        <end position="88"/>
    </location>
</feature>
<feature type="compositionally biased region" description="Polar residues" evidence="1">
    <location>
        <begin position="375"/>
        <end position="396"/>
    </location>
</feature>
<evidence type="ECO:0000313" key="3">
    <source>
        <dbReference type="EMBL" id="RSL89105.1"/>
    </source>
</evidence>
<evidence type="ECO:0000256" key="1">
    <source>
        <dbReference type="SAM" id="MobiDB-lite"/>
    </source>
</evidence>
<accession>A0A428SH48</accession>
<comment type="caution">
    <text evidence="3">The sequence shown here is derived from an EMBL/GenBank/DDBJ whole genome shotgun (WGS) entry which is preliminary data.</text>
</comment>
<evidence type="ECO:0000259" key="2">
    <source>
        <dbReference type="Pfam" id="PF23742"/>
    </source>
</evidence>
<feature type="compositionally biased region" description="Acidic residues" evidence="1">
    <location>
        <begin position="1"/>
        <end position="12"/>
    </location>
</feature>
<keyword evidence="4" id="KW-1185">Reference proteome</keyword>
<sequence>MLEEDDEGDGDGDSFALEQATNNRESKRSAESGVTSEADKKLIEDYQNQVRELREKLDGMEDAMKKKEEEMNMALDQERSRATATSLEKQEWSDLRLNLENKLAEAQKSERLDEARIAAPQDAQPTRSIEPGAADSELQRENEELRHELREQQLVTEEVRKEAQEFLQEMRILSQQSGSTYERQAELEKTIERLEQEVHEWRNRYARAKTQLRHMRSSSVGLGMEHDAAKHIREKGFVDEHGLIKDVHVTKFQIAVDELLQRARADDPEKAIDAMKSVVVSVRRITKDIEGAQNHDEEFAQQQAKLRSKVSSTANSLITASKNFAAGAGMSPVSLLDTAASHLSAAIVDLLRLVKIRITPAEELDDEEEDGTVTPVDSSGLFSPIGNDQVSASQGTLPPVRPFQGLGARGSVDSSAYSPITSPRQSRDPYSHDRSMSKDSAVPIGLGFPAVPNGKPVAPRPDPRAAEDLKLYLEDQNALLAGDVQKLVNTIRGDADMEQIMMDIGSISSIVGRIISDTQSSGFGEMATQLTHYRARLLESGDQGQDMANIGMNTNSHEWRMWVQTLPPIAFEMVRESKELVQQLDNVARSGRADDFFVITLQFAAEIPDFAFYERKRA</sequence>
<protein>
    <recommendedName>
        <fullName evidence="2">C3G9 VBS-like domain-containing protein</fullName>
    </recommendedName>
</protein>
<dbReference type="GO" id="GO:1902716">
    <property type="term" value="C:cell cortex of growing cell tip"/>
    <property type="evidence" value="ECO:0007669"/>
    <property type="project" value="TreeGrafter"/>
</dbReference>
<feature type="region of interest" description="Disordered" evidence="1">
    <location>
        <begin position="118"/>
        <end position="143"/>
    </location>
</feature>
<dbReference type="GO" id="GO:0005078">
    <property type="term" value="F:MAP-kinase scaffold activity"/>
    <property type="evidence" value="ECO:0007669"/>
    <property type="project" value="TreeGrafter"/>
</dbReference>
<gene>
    <name evidence="3" type="ORF">CEP52_015012</name>
</gene>
<feature type="region of interest" description="Disordered" evidence="1">
    <location>
        <begin position="364"/>
        <end position="439"/>
    </location>
</feature>
<proteinExistence type="predicted"/>
<dbReference type="PANTHER" id="PTHR21601:SF0">
    <property type="entry name" value="PROTEIN SPA2-RELATED"/>
    <property type="match status" value="1"/>
</dbReference>
<dbReference type="AlphaFoldDB" id="A0A428SH48"/>
<feature type="compositionally biased region" description="Basic and acidic residues" evidence="1">
    <location>
        <begin position="425"/>
        <end position="437"/>
    </location>
</feature>
<name>A0A428SH48_9HYPO</name>
<dbReference type="STRING" id="1325735.A0A428SH48"/>
<dbReference type="InterPro" id="IPR039892">
    <property type="entry name" value="Spa2/Sph1"/>
</dbReference>
<dbReference type="Pfam" id="PF23742">
    <property type="entry name" value="VBS_C3G9"/>
    <property type="match status" value="1"/>
</dbReference>
<evidence type="ECO:0000313" key="4">
    <source>
        <dbReference type="Proteomes" id="UP000287144"/>
    </source>
</evidence>
<organism evidence="3 4">
    <name type="scientific">Fusarium oligoseptatum</name>
    <dbReference type="NCBI Taxonomy" id="2604345"/>
    <lineage>
        <taxon>Eukaryota</taxon>
        <taxon>Fungi</taxon>
        <taxon>Dikarya</taxon>
        <taxon>Ascomycota</taxon>
        <taxon>Pezizomycotina</taxon>
        <taxon>Sordariomycetes</taxon>
        <taxon>Hypocreomycetidae</taxon>
        <taxon>Hypocreales</taxon>
        <taxon>Nectriaceae</taxon>
        <taxon>Fusarium</taxon>
        <taxon>Fusarium solani species complex</taxon>
    </lineage>
</organism>
<dbReference type="PANTHER" id="PTHR21601">
    <property type="entry name" value="SPA2 PROTEIN"/>
    <property type="match status" value="1"/>
</dbReference>
<feature type="compositionally biased region" description="Polar residues" evidence="1">
    <location>
        <begin position="412"/>
        <end position="424"/>
    </location>
</feature>
<dbReference type="InterPro" id="IPR056439">
    <property type="entry name" value="VBS_C3G9"/>
</dbReference>
<feature type="compositionally biased region" description="Basic and acidic residues" evidence="1">
    <location>
        <begin position="56"/>
        <end position="81"/>
    </location>
</feature>